<protein>
    <submittedName>
        <fullName evidence="1">Pentatricopeptide repeat-containing protein</fullName>
    </submittedName>
</protein>
<evidence type="ECO:0000313" key="1">
    <source>
        <dbReference type="EMBL" id="KZV19945.1"/>
    </source>
</evidence>
<proteinExistence type="predicted"/>
<accession>A0A2Z7ADY5</accession>
<dbReference type="AlphaFoldDB" id="A0A2Z7ADY5"/>
<gene>
    <name evidence="1" type="ORF">F511_30669</name>
</gene>
<organism evidence="1 2">
    <name type="scientific">Dorcoceras hygrometricum</name>
    <dbReference type="NCBI Taxonomy" id="472368"/>
    <lineage>
        <taxon>Eukaryota</taxon>
        <taxon>Viridiplantae</taxon>
        <taxon>Streptophyta</taxon>
        <taxon>Embryophyta</taxon>
        <taxon>Tracheophyta</taxon>
        <taxon>Spermatophyta</taxon>
        <taxon>Magnoliopsida</taxon>
        <taxon>eudicotyledons</taxon>
        <taxon>Gunneridae</taxon>
        <taxon>Pentapetalae</taxon>
        <taxon>asterids</taxon>
        <taxon>lamiids</taxon>
        <taxon>Lamiales</taxon>
        <taxon>Gesneriaceae</taxon>
        <taxon>Didymocarpoideae</taxon>
        <taxon>Trichosporeae</taxon>
        <taxon>Loxocarpinae</taxon>
        <taxon>Dorcoceras</taxon>
    </lineage>
</organism>
<reference evidence="1 2" key="1">
    <citation type="journal article" date="2015" name="Proc. Natl. Acad. Sci. U.S.A.">
        <title>The resurrection genome of Boea hygrometrica: A blueprint for survival of dehydration.</title>
        <authorList>
            <person name="Xiao L."/>
            <person name="Yang G."/>
            <person name="Zhang L."/>
            <person name="Yang X."/>
            <person name="Zhao S."/>
            <person name="Ji Z."/>
            <person name="Zhou Q."/>
            <person name="Hu M."/>
            <person name="Wang Y."/>
            <person name="Chen M."/>
            <person name="Xu Y."/>
            <person name="Jin H."/>
            <person name="Xiao X."/>
            <person name="Hu G."/>
            <person name="Bao F."/>
            <person name="Hu Y."/>
            <person name="Wan P."/>
            <person name="Li L."/>
            <person name="Deng X."/>
            <person name="Kuang T."/>
            <person name="Xiang C."/>
            <person name="Zhu J.K."/>
            <person name="Oliver M.J."/>
            <person name="He Y."/>
        </authorList>
    </citation>
    <scope>NUCLEOTIDE SEQUENCE [LARGE SCALE GENOMIC DNA]</scope>
    <source>
        <strain evidence="2">cv. XS01</strain>
    </source>
</reference>
<keyword evidence="2" id="KW-1185">Reference proteome</keyword>
<evidence type="ECO:0000313" key="2">
    <source>
        <dbReference type="Proteomes" id="UP000250235"/>
    </source>
</evidence>
<name>A0A2Z7ADY5_9LAMI</name>
<dbReference type="EMBL" id="KV016247">
    <property type="protein sequence ID" value="KZV19945.1"/>
    <property type="molecule type" value="Genomic_DNA"/>
</dbReference>
<sequence length="266" mass="29481">METSKVESVVRNQDEKLQAATMTSALLIESNRDSATMTSACLLEEATISDDNISSDVITISSCEEKRKSWISDDEVSSDVSNQQRATVQSAVDLADALCDGYNQQSQDDVPVASYSGSSRELQCFAYPVAGNPDVGKAEVAKNCNQAQSIQSSKKPDAVIEESTRAKQLTNYEELLKLDVNCCRRLNHSEAVDKLRRVTKAGCQLLSLFQILKTTKRPAKERTQRTIPIGNLKNTFEREEFVSNGFNLNRGLIYERNAIEEAGQLR</sequence>
<dbReference type="Proteomes" id="UP000250235">
    <property type="component" value="Unassembled WGS sequence"/>
</dbReference>